<dbReference type="PANTHER" id="PTHR30239">
    <property type="entry name" value="ACETOLACTATE SYNTHASE SMALL SUBUNIT"/>
    <property type="match status" value="1"/>
</dbReference>
<dbReference type="PROSITE" id="PS51671">
    <property type="entry name" value="ACT"/>
    <property type="match status" value="1"/>
</dbReference>
<evidence type="ECO:0000256" key="3">
    <source>
        <dbReference type="ARBA" id="ARBA00005025"/>
    </source>
</evidence>
<dbReference type="InterPro" id="IPR002912">
    <property type="entry name" value="ACT_dom"/>
</dbReference>
<name>A0A0M2UUF4_9BACT</name>
<evidence type="ECO:0000256" key="11">
    <source>
        <dbReference type="ARBA" id="ARBA00022989"/>
    </source>
</evidence>
<evidence type="ECO:0000256" key="6">
    <source>
        <dbReference type="ARBA" id="ARBA00013145"/>
    </source>
</evidence>
<keyword evidence="13" id="KW-0100">Branched-chain amino acid biosynthesis</keyword>
<dbReference type="GO" id="GO:0016020">
    <property type="term" value="C:membrane"/>
    <property type="evidence" value="ECO:0007669"/>
    <property type="project" value="InterPro"/>
</dbReference>
<keyword evidence="12 15" id="KW-0472">Membrane</keyword>
<dbReference type="InterPro" id="IPR003667">
    <property type="entry name" value="NqrDE/RnfAE"/>
</dbReference>
<keyword evidence="11 15" id="KW-1133">Transmembrane helix</keyword>
<dbReference type="PATRIC" id="fig|380242.3.peg.2543"/>
<dbReference type="FunFam" id="3.30.70.260:FF:000001">
    <property type="entry name" value="Acetolactate synthase, small subunit"/>
    <property type="match status" value="1"/>
</dbReference>
<dbReference type="UniPathway" id="UPA00047">
    <property type="reaction ID" value="UER00055"/>
</dbReference>
<dbReference type="NCBIfam" id="NF008864">
    <property type="entry name" value="PRK11895.1"/>
    <property type="match status" value="1"/>
</dbReference>
<comment type="pathway">
    <text evidence="3">Amino-acid biosynthesis; L-valine biosynthesis; L-valine from pyruvate: step 1/4.</text>
</comment>
<keyword evidence="10" id="KW-1278">Translocase</keyword>
<dbReference type="Gene3D" id="3.30.70.1150">
    <property type="entry name" value="ACT-like. Chain A, domain 2"/>
    <property type="match status" value="1"/>
</dbReference>
<dbReference type="GO" id="GO:0009097">
    <property type="term" value="P:isoleucine biosynthetic process"/>
    <property type="evidence" value="ECO:0007669"/>
    <property type="project" value="UniProtKB-UniPathway"/>
</dbReference>
<feature type="transmembrane region" description="Helical" evidence="15">
    <location>
        <begin position="6"/>
        <end position="32"/>
    </location>
</feature>
<evidence type="ECO:0000256" key="5">
    <source>
        <dbReference type="ARBA" id="ARBA00011744"/>
    </source>
</evidence>
<comment type="caution">
    <text evidence="17">The sequence shown here is derived from an EMBL/GenBank/DDBJ whole genome shotgun (WGS) entry which is preliminary data.</text>
</comment>
<evidence type="ECO:0000256" key="13">
    <source>
        <dbReference type="ARBA" id="ARBA00023304"/>
    </source>
</evidence>
<evidence type="ECO:0000256" key="4">
    <source>
        <dbReference type="ARBA" id="ARBA00006341"/>
    </source>
</evidence>
<dbReference type="PANTHER" id="PTHR30239:SF0">
    <property type="entry name" value="ACETOLACTATE SYNTHASE SMALL SUBUNIT 1, CHLOROPLASTIC"/>
    <property type="match status" value="1"/>
</dbReference>
<keyword evidence="9 15" id="KW-0812">Transmembrane</keyword>
<comment type="similarity">
    <text evidence="4">Belongs to the acetolactate synthase small subunit family.</text>
</comment>
<protein>
    <recommendedName>
        <fullName evidence="6">acetolactate synthase</fullName>
        <ecNumber evidence="6">2.2.1.6</ecNumber>
    </recommendedName>
</protein>
<dbReference type="InterPro" id="IPR045865">
    <property type="entry name" value="ACT-like_dom_sf"/>
</dbReference>
<feature type="transmembrane region" description="Helical" evidence="15">
    <location>
        <begin position="44"/>
        <end position="64"/>
    </location>
</feature>
<dbReference type="InterPro" id="IPR004789">
    <property type="entry name" value="Acetalactate_synth_ssu"/>
</dbReference>
<comment type="subcellular location">
    <subcellularLocation>
        <location evidence="1">Endomembrane system</location>
        <topology evidence="1">Multi-pass membrane protein</topology>
    </subcellularLocation>
</comment>
<comment type="catalytic activity">
    <reaction evidence="14">
        <text>2 pyruvate + H(+) = (2S)-2-acetolactate + CO2</text>
        <dbReference type="Rhea" id="RHEA:25249"/>
        <dbReference type="ChEBI" id="CHEBI:15361"/>
        <dbReference type="ChEBI" id="CHEBI:15378"/>
        <dbReference type="ChEBI" id="CHEBI:16526"/>
        <dbReference type="ChEBI" id="CHEBI:58476"/>
        <dbReference type="EC" id="2.2.1.6"/>
    </reaction>
</comment>
<proteinExistence type="inferred from homology"/>
<accession>A0A0M2UUF4</accession>
<keyword evidence="18" id="KW-1185">Reference proteome</keyword>
<sequence>MIKELALIIVSVVFVNNFVLAKFLGLCPFLGVSQKTSSAMGMGVAVTFVMTLSSAITWIVYNFILLPGDANIIAKVFPSIRELGLIEVLKTISYILVIATLVQLVEMMLRKMVPALYESLGIYLPLITTNCAVLGVALLNTTDSPKHMGFLQATVQGFGAGIGFTVAMLLMSGIRERLAVAIYLNPYAVFRLPLFAPDLWPLPSLVFQEWFSKIMRHVISLLVENKVGVLARITGLISGRGFNIDSLAVGETENPALSRMTIVVRGDDAILEQVRKQLGKIIDVIKVIDFTSEEFVERNLMLLKVNVPAGKRSEIIEIVEIFRGKIIDVGQKDLVVELAGAEEKLEAMIHLLRAYGIKELVRTGSIAIGRGTK</sequence>
<evidence type="ECO:0000256" key="2">
    <source>
        <dbReference type="ARBA" id="ARBA00004974"/>
    </source>
</evidence>
<comment type="pathway">
    <text evidence="2">Amino-acid biosynthesis; L-isoleucine biosynthesis; L-isoleucine from 2-oxobutanoate: step 1/4.</text>
</comment>
<evidence type="ECO:0000256" key="12">
    <source>
        <dbReference type="ARBA" id="ARBA00023136"/>
    </source>
</evidence>
<evidence type="ECO:0000256" key="1">
    <source>
        <dbReference type="ARBA" id="ARBA00004127"/>
    </source>
</evidence>
<dbReference type="Pfam" id="PF22629">
    <property type="entry name" value="ACT_AHAS_ss"/>
    <property type="match status" value="1"/>
</dbReference>
<gene>
    <name evidence="17" type="ORF">BROFUL_02040</name>
</gene>
<dbReference type="EMBL" id="LAQJ01000207">
    <property type="protein sequence ID" value="KKO19240.1"/>
    <property type="molecule type" value="Genomic_DNA"/>
</dbReference>
<evidence type="ECO:0000256" key="14">
    <source>
        <dbReference type="ARBA" id="ARBA00048670"/>
    </source>
</evidence>
<dbReference type="GO" id="GO:1990610">
    <property type="term" value="F:acetolactate synthase regulator activity"/>
    <property type="evidence" value="ECO:0007669"/>
    <property type="project" value="InterPro"/>
</dbReference>
<dbReference type="CDD" id="cd04878">
    <property type="entry name" value="ACT_AHAS"/>
    <property type="match status" value="1"/>
</dbReference>
<dbReference type="GO" id="GO:0012505">
    <property type="term" value="C:endomembrane system"/>
    <property type="evidence" value="ECO:0007669"/>
    <property type="project" value="UniProtKB-SubCell"/>
</dbReference>
<feature type="transmembrane region" description="Helical" evidence="15">
    <location>
        <begin position="84"/>
        <end position="104"/>
    </location>
</feature>
<dbReference type="Proteomes" id="UP000034954">
    <property type="component" value="Unassembled WGS sequence"/>
</dbReference>
<organism evidence="17 18">
    <name type="scientific">Candidatus Brocadia fulgida</name>
    <dbReference type="NCBI Taxonomy" id="380242"/>
    <lineage>
        <taxon>Bacteria</taxon>
        <taxon>Pseudomonadati</taxon>
        <taxon>Planctomycetota</taxon>
        <taxon>Candidatus Brocadiia</taxon>
        <taxon>Candidatus Brocadiales</taxon>
        <taxon>Candidatus Brocadiaceae</taxon>
        <taxon>Candidatus Brocadia</taxon>
    </lineage>
</organism>
<feature type="domain" description="ACT" evidence="16">
    <location>
        <begin position="218"/>
        <end position="292"/>
    </location>
</feature>
<dbReference type="AlphaFoldDB" id="A0A0M2UUF4"/>
<feature type="transmembrane region" description="Helical" evidence="15">
    <location>
        <begin position="150"/>
        <end position="170"/>
    </location>
</feature>
<dbReference type="FunFam" id="3.30.70.1150:FF:000001">
    <property type="entry name" value="Acetolactate synthase small subunit"/>
    <property type="match status" value="1"/>
</dbReference>
<dbReference type="SUPFAM" id="SSF55021">
    <property type="entry name" value="ACT-like"/>
    <property type="match status" value="2"/>
</dbReference>
<dbReference type="Pfam" id="PF10369">
    <property type="entry name" value="ALS_ss_C"/>
    <property type="match status" value="1"/>
</dbReference>
<evidence type="ECO:0000256" key="7">
    <source>
        <dbReference type="ARBA" id="ARBA00022448"/>
    </source>
</evidence>
<feature type="transmembrane region" description="Helical" evidence="15">
    <location>
        <begin position="116"/>
        <end position="138"/>
    </location>
</feature>
<evidence type="ECO:0000256" key="9">
    <source>
        <dbReference type="ARBA" id="ARBA00022692"/>
    </source>
</evidence>
<dbReference type="GO" id="GO:0005829">
    <property type="term" value="C:cytosol"/>
    <property type="evidence" value="ECO:0007669"/>
    <property type="project" value="TreeGrafter"/>
</dbReference>
<dbReference type="GO" id="GO:0003984">
    <property type="term" value="F:acetolactate synthase activity"/>
    <property type="evidence" value="ECO:0007669"/>
    <property type="project" value="UniProtKB-EC"/>
</dbReference>
<dbReference type="Pfam" id="PF02508">
    <property type="entry name" value="Rnf-Nqr"/>
    <property type="match status" value="1"/>
</dbReference>
<reference evidence="17 18" key="1">
    <citation type="journal article" date="2013" name="BMC Microbiol.">
        <title>Identification of the type II cytochrome c maturation pathway in anammox bacteria by comparative genomics.</title>
        <authorList>
            <person name="Ferousi C."/>
            <person name="Speth D.R."/>
            <person name="Reimann J."/>
            <person name="Op den Camp H.J."/>
            <person name="Allen J.W."/>
            <person name="Keltjens J.T."/>
            <person name="Jetten M.S."/>
        </authorList>
    </citation>
    <scope>NUCLEOTIDE SEQUENCE [LARGE SCALE GENOMIC DNA]</scope>
    <source>
        <strain evidence="17">RU1</strain>
    </source>
</reference>
<evidence type="ECO:0000313" key="18">
    <source>
        <dbReference type="Proteomes" id="UP000034954"/>
    </source>
</evidence>
<evidence type="ECO:0000256" key="15">
    <source>
        <dbReference type="SAM" id="Phobius"/>
    </source>
</evidence>
<dbReference type="NCBIfam" id="TIGR00119">
    <property type="entry name" value="acolac_sm"/>
    <property type="match status" value="1"/>
</dbReference>
<dbReference type="InterPro" id="IPR027271">
    <property type="entry name" value="Acetolactate_synth/TF_NikR_C"/>
</dbReference>
<evidence type="ECO:0000256" key="8">
    <source>
        <dbReference type="ARBA" id="ARBA00022605"/>
    </source>
</evidence>
<comment type="subunit">
    <text evidence="5">Dimer of large and small chains.</text>
</comment>
<dbReference type="InterPro" id="IPR054480">
    <property type="entry name" value="AHAS_small-like_ACT"/>
</dbReference>
<keyword evidence="8" id="KW-0028">Amino-acid biosynthesis</keyword>
<dbReference type="UniPathway" id="UPA00049">
    <property type="reaction ID" value="UER00059"/>
</dbReference>
<dbReference type="Gene3D" id="3.30.70.260">
    <property type="match status" value="1"/>
</dbReference>
<dbReference type="GO" id="GO:0009099">
    <property type="term" value="P:L-valine biosynthetic process"/>
    <property type="evidence" value="ECO:0007669"/>
    <property type="project" value="UniProtKB-UniPathway"/>
</dbReference>
<evidence type="ECO:0000313" key="17">
    <source>
        <dbReference type="EMBL" id="KKO19240.1"/>
    </source>
</evidence>
<dbReference type="InterPro" id="IPR019455">
    <property type="entry name" value="Acetolactate_synth_ssu_C"/>
</dbReference>
<evidence type="ECO:0000259" key="16">
    <source>
        <dbReference type="PROSITE" id="PS51671"/>
    </source>
</evidence>
<dbReference type="EC" id="2.2.1.6" evidence="6"/>
<keyword evidence="7" id="KW-0813">Transport</keyword>
<dbReference type="InterPro" id="IPR039557">
    <property type="entry name" value="AHAS_ACT"/>
</dbReference>
<evidence type="ECO:0000256" key="10">
    <source>
        <dbReference type="ARBA" id="ARBA00022967"/>
    </source>
</evidence>